<dbReference type="OrthoDB" id="2884925at2759"/>
<dbReference type="Proteomes" id="UP000030108">
    <property type="component" value="Unassembled WGS sequence"/>
</dbReference>
<accession>A0A0A1UK56</accession>
<organism evidence="2 3">
    <name type="scientific">Rhizoctonia solani AG-3 Rhs1AP</name>
    <dbReference type="NCBI Taxonomy" id="1086054"/>
    <lineage>
        <taxon>Eukaryota</taxon>
        <taxon>Fungi</taxon>
        <taxon>Dikarya</taxon>
        <taxon>Basidiomycota</taxon>
        <taxon>Agaricomycotina</taxon>
        <taxon>Agaricomycetes</taxon>
        <taxon>Cantharellales</taxon>
        <taxon>Ceratobasidiaceae</taxon>
        <taxon>Rhizoctonia</taxon>
    </lineage>
</organism>
<protein>
    <submittedName>
        <fullName evidence="2">F-box-like domain protein</fullName>
    </submittedName>
</protein>
<dbReference type="AlphaFoldDB" id="A0A0A1UK56"/>
<dbReference type="Gene3D" id="1.20.1280.50">
    <property type="match status" value="1"/>
</dbReference>
<evidence type="ECO:0000313" key="2">
    <source>
        <dbReference type="EMBL" id="EUC59524.1"/>
    </source>
</evidence>
<dbReference type="InterPro" id="IPR001810">
    <property type="entry name" value="F-box_dom"/>
</dbReference>
<evidence type="ECO:0000259" key="1">
    <source>
        <dbReference type="PROSITE" id="PS50181"/>
    </source>
</evidence>
<dbReference type="InterPro" id="IPR036047">
    <property type="entry name" value="F-box-like_dom_sf"/>
</dbReference>
<reference evidence="3" key="1">
    <citation type="journal article" date="2014" name="Genome Announc.">
        <title>Draft genome sequence of the plant-pathogenic soil fungus Rhizoctonia solani anastomosis group 3 strain Rhs1AP.</title>
        <authorList>
            <person name="Cubeta M.A."/>
            <person name="Thomas E."/>
            <person name="Dean R.A."/>
            <person name="Jabaji S."/>
            <person name="Neate S.M."/>
            <person name="Tavantzis S."/>
            <person name="Toda T."/>
            <person name="Vilgalys R."/>
            <person name="Bharathan N."/>
            <person name="Fedorova-Abrams N."/>
            <person name="Pakala S.B."/>
            <person name="Pakala S.M."/>
            <person name="Zafar N."/>
            <person name="Joardar V."/>
            <person name="Losada L."/>
            <person name="Nierman W.C."/>
        </authorList>
    </citation>
    <scope>NUCLEOTIDE SEQUENCE [LARGE SCALE GENOMIC DNA]</scope>
    <source>
        <strain evidence="3">AG-3</strain>
    </source>
</reference>
<proteinExistence type="predicted"/>
<sequence length="549" mass="62222">MEELLEASRLLRSCLDRYIGACSAITLSYNPADKDINSPVLNAITNELRIVADYERDARNAKSILARSRNSSQAVVPMSALPAEVLERIFQLADDIQYNMNVKLPSPMFPEALSHVCARWRQVALSSHRLWSRIDVPIFSQSYKWLLLRGKTFASRATELDLHIFMTNDEMEGGSLYSRLDRFCAGVGSKLRALQLTNGVKARDGLGASMLTPLLNASFKYIEPGALDHIALIDHYPAQPEFIRSSDTLSSRWYGPISIDIPQRQIDDVLGPIRSLWMENHFFPWKSPAYHGLVDLRLLTSGEARPISIESAQLRNILSACPKLRTFHCGIEVVDTKTVAQDISKPVYLAELEYIHLRRMNPDQHQYLLPLILPGPKPISLSIQVAKPSPTEELFSTTVLDFFTRSNVVALYIKGHCYTASLSLERLLKDSPPSTRIIGLQSFNIDQENARPFSFKQSYLTQLECLNLTLCTFDINVLRGMADVCPIREIKLFTPECFVYTVYSSKERVTSETLDELVAIFPIVKSIEKLSPIEEWNSWETVEWEWGTE</sequence>
<evidence type="ECO:0000313" key="3">
    <source>
        <dbReference type="Proteomes" id="UP000030108"/>
    </source>
</evidence>
<name>A0A0A1UK56_9AGAM</name>
<gene>
    <name evidence="2" type="ORF">RSOL_316630</name>
</gene>
<dbReference type="PROSITE" id="PS50181">
    <property type="entry name" value="FBOX"/>
    <property type="match status" value="1"/>
</dbReference>
<feature type="domain" description="F-box" evidence="1">
    <location>
        <begin position="75"/>
        <end position="134"/>
    </location>
</feature>
<comment type="caution">
    <text evidence="2">The sequence shown here is derived from an EMBL/GenBank/DDBJ whole genome shotgun (WGS) entry which is preliminary data.</text>
</comment>
<dbReference type="SUPFAM" id="SSF81383">
    <property type="entry name" value="F-box domain"/>
    <property type="match status" value="1"/>
</dbReference>
<dbReference type="EMBL" id="JATN01000321">
    <property type="protein sequence ID" value="EUC59524.1"/>
    <property type="molecule type" value="Genomic_DNA"/>
</dbReference>